<dbReference type="Pfam" id="PF20420">
    <property type="entry name" value="DUF6702"/>
    <property type="match status" value="1"/>
</dbReference>
<sequence>MNTKLKSAIILLSCLFCLGFYKHKFYVSITDINYDSDLKYLEVSIKVFTDDLENSLNAYFPSEDIRLNLGIGQKNEKEIFTTYLNSCFSIGINDKKKESEYIGRETTTETTTCYIAVNEVFLEEIDRIKVHQSILNNFLDKQQNIVNIVLGKHRKTLLLNKQKSEEVFVIDKT</sequence>
<evidence type="ECO:0000313" key="2">
    <source>
        <dbReference type="Proteomes" id="UP000243197"/>
    </source>
</evidence>
<evidence type="ECO:0000313" key="1">
    <source>
        <dbReference type="EMBL" id="BAV94017.1"/>
    </source>
</evidence>
<dbReference type="AlphaFoldDB" id="A0A1J1DVX9"/>
<dbReference type="OrthoDB" id="5735516at2"/>
<dbReference type="Proteomes" id="UP000243197">
    <property type="component" value="Chromosome"/>
</dbReference>
<proteinExistence type="predicted"/>
<keyword evidence="2" id="KW-1185">Reference proteome</keyword>
<dbReference type="EMBL" id="AP014564">
    <property type="protein sequence ID" value="BAV94017.1"/>
    <property type="molecule type" value="Genomic_DNA"/>
</dbReference>
<name>A0A1J1DVX9_9FLAO</name>
<dbReference type="RefSeq" id="WP_096684543.1">
    <property type="nucleotide sequence ID" value="NZ_AP014564.1"/>
</dbReference>
<organism evidence="1 2">
    <name type="scientific">Ichthyobacterium seriolicida</name>
    <dbReference type="NCBI Taxonomy" id="242600"/>
    <lineage>
        <taxon>Bacteria</taxon>
        <taxon>Pseudomonadati</taxon>
        <taxon>Bacteroidota</taxon>
        <taxon>Flavobacteriia</taxon>
        <taxon>Flavobacteriales</taxon>
        <taxon>Ichthyobacteriaceae</taxon>
        <taxon>Ichthyobacterium</taxon>
    </lineage>
</organism>
<dbReference type="InterPro" id="IPR046525">
    <property type="entry name" value="DUF6702"/>
</dbReference>
<evidence type="ECO:0008006" key="3">
    <source>
        <dbReference type="Google" id="ProtNLM"/>
    </source>
</evidence>
<accession>A0A1J1DVX9</accession>
<dbReference type="KEGG" id="ise:JBKA6_0004"/>
<reference evidence="1 2" key="1">
    <citation type="submission" date="2014-03" db="EMBL/GenBank/DDBJ databases">
        <title>complete genome sequence of Flavobacteriaceae bacterium JBKA-6.</title>
        <authorList>
            <person name="Takano T."/>
            <person name="Nakamura Y."/>
            <person name="Takuma S."/>
            <person name="Yasuike M."/>
            <person name="Matsuyama T."/>
            <person name="Sakai T."/>
            <person name="Fujiwara A."/>
            <person name="Kimoto K."/>
            <person name="Fukuda Y."/>
            <person name="Kondo H."/>
            <person name="Hirono I."/>
            <person name="Nakayasu C."/>
        </authorList>
    </citation>
    <scope>NUCLEOTIDE SEQUENCE [LARGE SCALE GENOMIC DNA]</scope>
    <source>
        <strain evidence="1 2">JBKA-6</strain>
    </source>
</reference>
<gene>
    <name evidence="1" type="ORF">JBKA6_0004</name>
</gene>
<protein>
    <recommendedName>
        <fullName evidence="3">Peptidase E</fullName>
    </recommendedName>
</protein>